<dbReference type="Proteomes" id="UP001523401">
    <property type="component" value="Unassembled WGS sequence"/>
</dbReference>
<dbReference type="RefSeq" id="WP_252849711.1">
    <property type="nucleotide sequence ID" value="NZ_BAPW01000047.1"/>
</dbReference>
<proteinExistence type="predicted"/>
<evidence type="ECO:0000313" key="1">
    <source>
        <dbReference type="EMBL" id="MCO6160650.1"/>
    </source>
</evidence>
<accession>A0ABT1CIH2</accession>
<protein>
    <submittedName>
        <fullName evidence="1">Uncharacterized protein</fullName>
    </submittedName>
</protein>
<dbReference type="EMBL" id="JAMXQU010000009">
    <property type="protein sequence ID" value="MCO6160650.1"/>
    <property type="molecule type" value="Genomic_DNA"/>
</dbReference>
<sequence>MMSNLQASYDNLADVLYLSLGEPVKAITHPDKDNLLWRESIADHVTVGVTILDYAEDWASRRQGLAHLISGRLRLPEDAVMESLPSISHHV</sequence>
<keyword evidence="2" id="KW-1185">Reference proteome</keyword>
<evidence type="ECO:0000313" key="2">
    <source>
        <dbReference type="Proteomes" id="UP001523401"/>
    </source>
</evidence>
<reference evidence="1 2" key="1">
    <citation type="submission" date="2022-06" db="EMBL/GenBank/DDBJ databases">
        <title>Whole-genome of Asaia lannensis strain LMG 27011T.</title>
        <authorList>
            <person name="Sombolestani A."/>
        </authorList>
    </citation>
    <scope>NUCLEOTIDE SEQUENCE [LARGE SCALE GENOMIC DNA]</scope>
    <source>
        <strain evidence="1 2">NBRC 102526</strain>
    </source>
</reference>
<organism evidence="1 2">
    <name type="scientific">Asaia lannensis NBRC 102526</name>
    <dbReference type="NCBI Taxonomy" id="1307926"/>
    <lineage>
        <taxon>Bacteria</taxon>
        <taxon>Pseudomonadati</taxon>
        <taxon>Pseudomonadota</taxon>
        <taxon>Alphaproteobacteria</taxon>
        <taxon>Acetobacterales</taxon>
        <taxon>Acetobacteraceae</taxon>
        <taxon>Asaia</taxon>
    </lineage>
</organism>
<comment type="caution">
    <text evidence="1">The sequence shown here is derived from an EMBL/GenBank/DDBJ whole genome shotgun (WGS) entry which is preliminary data.</text>
</comment>
<name>A0ABT1CIH2_9PROT</name>
<gene>
    <name evidence="1" type="ORF">NF685_11475</name>
</gene>